<keyword evidence="7" id="KW-1185">Reference proteome</keyword>
<evidence type="ECO:0000256" key="2">
    <source>
        <dbReference type="ARBA" id="ARBA00023015"/>
    </source>
</evidence>
<dbReference type="SUPFAM" id="SSF53850">
    <property type="entry name" value="Periplasmic binding protein-like II"/>
    <property type="match status" value="1"/>
</dbReference>
<keyword evidence="3" id="KW-0238">DNA-binding</keyword>
<feature type="domain" description="HTH lysR-type" evidence="5">
    <location>
        <begin position="1"/>
        <end position="58"/>
    </location>
</feature>
<dbReference type="Gene3D" id="3.40.190.290">
    <property type="match status" value="1"/>
</dbReference>
<dbReference type="PROSITE" id="PS50931">
    <property type="entry name" value="HTH_LYSR"/>
    <property type="match status" value="1"/>
</dbReference>
<evidence type="ECO:0000313" key="6">
    <source>
        <dbReference type="EMBL" id="UTV29432.1"/>
    </source>
</evidence>
<gene>
    <name evidence="6" type="ORF">NNL38_20650</name>
</gene>
<keyword evidence="2" id="KW-0805">Transcription regulation</keyword>
<dbReference type="SUPFAM" id="SSF46785">
    <property type="entry name" value="Winged helix' DNA-binding domain"/>
    <property type="match status" value="1"/>
</dbReference>
<name>A0ABY5GJP4_9GAMM</name>
<dbReference type="InterPro" id="IPR050950">
    <property type="entry name" value="HTH-type_LysR_regulators"/>
</dbReference>
<dbReference type="Pfam" id="PF03466">
    <property type="entry name" value="LysR_substrate"/>
    <property type="match status" value="1"/>
</dbReference>
<dbReference type="PANTHER" id="PTHR30419:SF8">
    <property type="entry name" value="NITROGEN ASSIMILATION TRANSCRIPTIONAL ACTIVATOR-RELATED"/>
    <property type="match status" value="1"/>
</dbReference>
<evidence type="ECO:0000256" key="1">
    <source>
        <dbReference type="ARBA" id="ARBA00009437"/>
    </source>
</evidence>
<dbReference type="Pfam" id="PF00126">
    <property type="entry name" value="HTH_1"/>
    <property type="match status" value="1"/>
</dbReference>
<evidence type="ECO:0000256" key="4">
    <source>
        <dbReference type="ARBA" id="ARBA00023163"/>
    </source>
</evidence>
<evidence type="ECO:0000256" key="3">
    <source>
        <dbReference type="ARBA" id="ARBA00023125"/>
    </source>
</evidence>
<evidence type="ECO:0000313" key="7">
    <source>
        <dbReference type="Proteomes" id="UP001057998"/>
    </source>
</evidence>
<protein>
    <submittedName>
        <fullName evidence="6">LysR family transcriptional regulator</fullName>
    </submittedName>
</protein>
<dbReference type="InterPro" id="IPR036388">
    <property type="entry name" value="WH-like_DNA-bd_sf"/>
</dbReference>
<dbReference type="InterPro" id="IPR036390">
    <property type="entry name" value="WH_DNA-bd_sf"/>
</dbReference>
<accession>A0ABY5GJP4</accession>
<dbReference type="PANTHER" id="PTHR30419">
    <property type="entry name" value="HTH-TYPE TRANSCRIPTIONAL REGULATOR YBHD"/>
    <property type="match status" value="1"/>
</dbReference>
<dbReference type="EMBL" id="CP101509">
    <property type="protein sequence ID" value="UTV29432.1"/>
    <property type="molecule type" value="Genomic_DNA"/>
</dbReference>
<dbReference type="Proteomes" id="UP001057998">
    <property type="component" value="Chromosome 2"/>
</dbReference>
<dbReference type="InterPro" id="IPR000847">
    <property type="entry name" value="LysR_HTH_N"/>
</dbReference>
<dbReference type="Gene3D" id="1.10.10.10">
    <property type="entry name" value="Winged helix-like DNA-binding domain superfamily/Winged helix DNA-binding domain"/>
    <property type="match status" value="1"/>
</dbReference>
<keyword evidence="4" id="KW-0804">Transcription</keyword>
<reference evidence="6" key="1">
    <citation type="submission" date="2022-07" db="EMBL/GenBank/DDBJ databases">
        <title>Genome sequencing of Photobacterium atrarenae GJH2-4.</title>
        <authorList>
            <person name="Park S.-J."/>
        </authorList>
    </citation>
    <scope>NUCLEOTIDE SEQUENCE</scope>
    <source>
        <strain evidence="6">GJH2-4</strain>
    </source>
</reference>
<organism evidence="6 7">
    <name type="scientific">Photobacterium atrarenae</name>
    <dbReference type="NCBI Taxonomy" id="865757"/>
    <lineage>
        <taxon>Bacteria</taxon>
        <taxon>Pseudomonadati</taxon>
        <taxon>Pseudomonadota</taxon>
        <taxon>Gammaproteobacteria</taxon>
        <taxon>Vibrionales</taxon>
        <taxon>Vibrionaceae</taxon>
        <taxon>Photobacterium</taxon>
    </lineage>
</organism>
<comment type="similarity">
    <text evidence="1">Belongs to the LysR transcriptional regulatory family.</text>
</comment>
<dbReference type="RefSeq" id="WP_255390748.1">
    <property type="nucleotide sequence ID" value="NZ_CP101509.1"/>
</dbReference>
<sequence length="294" mass="33116">MDLKRLHYFTVLAETGNFTKAADRLGIAQSALSISIQKLEQQLALKLINRAERQMSLTADGQVLLRHARQILEDVEQAQKELQELKGLSSGVINFGVSAMLGSYFLPDTLALFKQTYPGIQINIHEAGTATLEKMLLDGQLDLALIRCDRPHEQLRHTTLLKEQIVACVPHDHPFANQPAITLGQFCQQPLVLFREGYFLRESVSRYCQQHKITPDIRFETNLIELLKSLVRKDIGICTCLPMILREEPDLVTVPFDPPIPLHLGLGWKSSHYLSSASRALVDFLQARLTAENV</sequence>
<dbReference type="InterPro" id="IPR005119">
    <property type="entry name" value="LysR_subst-bd"/>
</dbReference>
<dbReference type="CDD" id="cd05466">
    <property type="entry name" value="PBP2_LTTR_substrate"/>
    <property type="match status" value="1"/>
</dbReference>
<proteinExistence type="inferred from homology"/>
<evidence type="ECO:0000259" key="5">
    <source>
        <dbReference type="PROSITE" id="PS50931"/>
    </source>
</evidence>
<dbReference type="PRINTS" id="PR00039">
    <property type="entry name" value="HTHLYSR"/>
</dbReference>